<feature type="compositionally biased region" description="Polar residues" evidence="1">
    <location>
        <begin position="237"/>
        <end position="262"/>
    </location>
</feature>
<feature type="chain" id="PRO_5042292597" evidence="2">
    <location>
        <begin position="17"/>
        <end position="457"/>
    </location>
</feature>
<feature type="signal peptide" evidence="2">
    <location>
        <begin position="1"/>
        <end position="16"/>
    </location>
</feature>
<feature type="compositionally biased region" description="Pro residues" evidence="1">
    <location>
        <begin position="218"/>
        <end position="236"/>
    </location>
</feature>
<dbReference type="AlphaFoldDB" id="A0AAD7XQ44"/>
<dbReference type="PANTHER" id="PTHR44826">
    <property type="entry name" value="SPORE COAT PROTEIN SP85"/>
    <property type="match status" value="1"/>
</dbReference>
<proteinExistence type="predicted"/>
<evidence type="ECO:0000313" key="4">
    <source>
        <dbReference type="Proteomes" id="UP001230188"/>
    </source>
</evidence>
<feature type="region of interest" description="Disordered" evidence="1">
    <location>
        <begin position="151"/>
        <end position="262"/>
    </location>
</feature>
<evidence type="ECO:0000256" key="2">
    <source>
        <dbReference type="SAM" id="SignalP"/>
    </source>
</evidence>
<organism evidence="3 4">
    <name type="scientific">Chrysophaeum taylorii</name>
    <dbReference type="NCBI Taxonomy" id="2483200"/>
    <lineage>
        <taxon>Eukaryota</taxon>
        <taxon>Sar</taxon>
        <taxon>Stramenopiles</taxon>
        <taxon>Ochrophyta</taxon>
        <taxon>Pelagophyceae</taxon>
        <taxon>Pelagomonadales</taxon>
        <taxon>Pelagomonadaceae</taxon>
        <taxon>Chrysophaeum</taxon>
    </lineage>
</organism>
<evidence type="ECO:0000256" key="1">
    <source>
        <dbReference type="SAM" id="MobiDB-lite"/>
    </source>
</evidence>
<sequence length="457" mass="47749">MVWIFIIAALLNNVAGETYSYAYVDEFCATTSSSNASTCINGTLIDFEMFDTSGDGWNGACFTIRNAECSSCEVEQGTLSDGYQGTRAVCVRCDAPGSYVLAVTAGDNPSEISWQLGNLVQGSFVTPEWTPGQYVPTEIETVFACRPTTAPTSLPSIKPSDSPISKPTVLPSIKPSDSPISTPTVLPSIKPSDSPISTPTVLPSTRPSSRPTHAPTAGPKPSPTPKPSSAPLPSPTVNPSSSPISKPTVLPSNKPVSSSPTKAPSLGPYSYAYVDEFCATTSSNASTCINGTLIDFEMFDTSGDGWNGACFTIRNAECSSCEVEQGTLSDGYQGTQAVCVRCDAPGSYVLTVTAGDNPSEISWQLGNLVQGSFVTPEWTPGQYVPSEIETVFACRPTTAPTSLPSIKPSDSPISMPTYAHGAAVDQALVTPDARTDCGPETIADVQAVLGAVAVSDR</sequence>
<evidence type="ECO:0000313" key="3">
    <source>
        <dbReference type="EMBL" id="KAJ8609901.1"/>
    </source>
</evidence>
<accession>A0AAD7XQ44</accession>
<gene>
    <name evidence="3" type="ORF">CTAYLR_005544</name>
</gene>
<protein>
    <submittedName>
        <fullName evidence="3">Uncharacterized protein</fullName>
    </submittedName>
</protein>
<dbReference type="EMBL" id="JAQMWT010000126">
    <property type="protein sequence ID" value="KAJ8609901.1"/>
    <property type="molecule type" value="Genomic_DNA"/>
</dbReference>
<reference evidence="3" key="1">
    <citation type="submission" date="2023-01" db="EMBL/GenBank/DDBJ databases">
        <title>Metagenome sequencing of chrysophaentin producing Chrysophaeum taylorii.</title>
        <authorList>
            <person name="Davison J."/>
            <person name="Bewley C."/>
        </authorList>
    </citation>
    <scope>NUCLEOTIDE SEQUENCE</scope>
    <source>
        <strain evidence="3">NIES-1699</strain>
    </source>
</reference>
<dbReference type="Proteomes" id="UP001230188">
    <property type="component" value="Unassembled WGS sequence"/>
</dbReference>
<feature type="compositionally biased region" description="Polar residues" evidence="1">
    <location>
        <begin position="194"/>
        <end position="211"/>
    </location>
</feature>
<comment type="caution">
    <text evidence="3">The sequence shown here is derived from an EMBL/GenBank/DDBJ whole genome shotgun (WGS) entry which is preliminary data.</text>
</comment>
<keyword evidence="4" id="KW-1185">Reference proteome</keyword>
<name>A0AAD7XQ44_9STRA</name>
<feature type="compositionally biased region" description="Low complexity" evidence="1">
    <location>
        <begin position="155"/>
        <end position="167"/>
    </location>
</feature>
<dbReference type="InterPro" id="IPR051860">
    <property type="entry name" value="Plasmodium_CSP_Invasion"/>
</dbReference>
<keyword evidence="2" id="KW-0732">Signal</keyword>